<feature type="domain" description="UDP-glucose/GDP-mannose dehydrogenase C-terminal" evidence="10">
    <location>
        <begin position="354"/>
        <end position="454"/>
    </location>
</feature>
<comment type="similarity">
    <text evidence="1 8">Belongs to the UDP-glucose/GDP-mannose dehydrogenase family.</text>
</comment>
<dbReference type="EC" id="1.1.1.336" evidence="2"/>
<dbReference type="InterPro" id="IPR001732">
    <property type="entry name" value="UDP-Glc/GDP-Man_DH_N"/>
</dbReference>
<comment type="catalytic activity">
    <reaction evidence="7">
        <text>UDP-N-acetyl-alpha-D-mannosamine + 2 NAD(+) + H2O = UDP-N-acetyl-alpha-D-mannosaminouronate + 2 NADH + 3 H(+)</text>
        <dbReference type="Rhea" id="RHEA:25780"/>
        <dbReference type="ChEBI" id="CHEBI:15377"/>
        <dbReference type="ChEBI" id="CHEBI:15378"/>
        <dbReference type="ChEBI" id="CHEBI:57540"/>
        <dbReference type="ChEBI" id="CHEBI:57945"/>
        <dbReference type="ChEBI" id="CHEBI:68623"/>
        <dbReference type="ChEBI" id="CHEBI:70731"/>
        <dbReference type="EC" id="1.1.1.336"/>
    </reaction>
</comment>
<dbReference type="OrthoDB" id="372050at2157"/>
<dbReference type="Pfam" id="PF03721">
    <property type="entry name" value="UDPG_MGDP_dh_N"/>
    <property type="match status" value="1"/>
</dbReference>
<feature type="compositionally biased region" description="Basic and acidic residues" evidence="9">
    <location>
        <begin position="8"/>
        <end position="17"/>
    </location>
</feature>
<evidence type="ECO:0000256" key="3">
    <source>
        <dbReference type="ARBA" id="ARBA00016796"/>
    </source>
</evidence>
<evidence type="ECO:0000256" key="5">
    <source>
        <dbReference type="ARBA" id="ARBA00023027"/>
    </source>
</evidence>
<dbReference type="SMART" id="SM00984">
    <property type="entry name" value="UDPG_MGDP_dh_C"/>
    <property type="match status" value="1"/>
</dbReference>
<dbReference type="Pfam" id="PF03720">
    <property type="entry name" value="UDPG_MGDP_dh_C"/>
    <property type="match status" value="1"/>
</dbReference>
<dbReference type="eggNOG" id="arCOG00252">
    <property type="taxonomic scope" value="Archaea"/>
</dbReference>
<dbReference type="GO" id="GO:0089714">
    <property type="term" value="F:UDP-N-acetyl-D-mannosamine dehydrogenase activity"/>
    <property type="evidence" value="ECO:0007669"/>
    <property type="project" value="UniProtKB-EC"/>
</dbReference>
<evidence type="ECO:0000256" key="9">
    <source>
        <dbReference type="SAM" id="MobiDB-lite"/>
    </source>
</evidence>
<dbReference type="NCBIfam" id="TIGR03026">
    <property type="entry name" value="NDP-sugDHase"/>
    <property type="match status" value="1"/>
</dbReference>
<gene>
    <name evidence="11" type="ORF">C481_11600</name>
</gene>
<proteinExistence type="inferred from homology"/>
<dbReference type="InterPro" id="IPR014026">
    <property type="entry name" value="UDP-Glc/GDP-Man_DH_dimer"/>
</dbReference>
<reference evidence="11 12" key="1">
    <citation type="journal article" date="2014" name="PLoS Genet.">
        <title>Phylogenetically driven sequencing of extremely halophilic archaea reveals strategies for static and dynamic osmo-response.</title>
        <authorList>
            <person name="Becker E.A."/>
            <person name="Seitzer P.M."/>
            <person name="Tritt A."/>
            <person name="Larsen D."/>
            <person name="Krusor M."/>
            <person name="Yao A.I."/>
            <person name="Wu D."/>
            <person name="Madern D."/>
            <person name="Eisen J.A."/>
            <person name="Darling A.E."/>
            <person name="Facciotti M.T."/>
        </authorList>
    </citation>
    <scope>NUCLEOTIDE SEQUENCE [LARGE SCALE GENOMIC DNA]</scope>
    <source>
        <strain evidence="11 12">DSM 12278</strain>
    </source>
</reference>
<evidence type="ECO:0000256" key="4">
    <source>
        <dbReference type="ARBA" id="ARBA00023002"/>
    </source>
</evidence>
<feature type="region of interest" description="Disordered" evidence="9">
    <location>
        <begin position="1"/>
        <end position="38"/>
    </location>
</feature>
<evidence type="ECO:0000256" key="2">
    <source>
        <dbReference type="ARBA" id="ARBA00012935"/>
    </source>
</evidence>
<dbReference type="Pfam" id="PF00984">
    <property type="entry name" value="UDPG_MGDP_dh"/>
    <property type="match status" value="1"/>
</dbReference>
<dbReference type="PIRSF" id="PIRSF000124">
    <property type="entry name" value="UDPglc_GDPman_dh"/>
    <property type="match status" value="1"/>
</dbReference>
<keyword evidence="4" id="KW-0560">Oxidoreductase</keyword>
<accession>M0AQQ2</accession>
<evidence type="ECO:0000313" key="12">
    <source>
        <dbReference type="Proteomes" id="UP000011554"/>
    </source>
</evidence>
<sequence>MTPTISDTENRMDERTHGRQVVDQTESGTTLEHVEDDQRTREATICVVGLGYVGLPLAVGFAQSNYQVIGYDVDETTVERLQDGEDTTGDLSDAAVQNDDISYTTNATAISDAEYVVIAVPTPIRDDDRPDLSFVESAGTTVGSKMSAGTTVILESTVYPGSTREVLVPKLEDASGMTAGEDFFVGYSPERATPGDEEHGLSDVVKVVSGQTEAVLDDVADLYESVVDAGVHRAPSIEVAEASKVVENTQRDLNIAFVNELSVALEHMDVDTQDVLDAAGTKWNFHDYQPGLVGGHCIPVDPYFLSYRSEQEGFDPELMQTGRKVNEAMPGHVADLTIKALNQCHKTLRDSRVLVLGLSYKPGVGDLRSSKVSKVVDTLNEYDIHLEGFDPIANPDAATETFDLEVQENLSFEDFDAIVLATPHDEFTQIDPEAVASELADDPALIDVSGAIDEDEAVDAGFTYRRV</sequence>
<dbReference type="PATRIC" id="fig|29540.5.peg.2347"/>
<name>M0AQQ2_NATA1</name>
<dbReference type="RefSeq" id="WP_006109351.1">
    <property type="nucleotide sequence ID" value="NZ_AOIO01000029.1"/>
</dbReference>
<evidence type="ECO:0000256" key="1">
    <source>
        <dbReference type="ARBA" id="ARBA00006601"/>
    </source>
</evidence>
<dbReference type="InterPro" id="IPR017476">
    <property type="entry name" value="UDP-Glc/GDP-Man"/>
</dbReference>
<keyword evidence="12" id="KW-1185">Reference proteome</keyword>
<dbReference type="InterPro" id="IPR036220">
    <property type="entry name" value="UDP-Glc/GDP-Man_DH_C_sf"/>
</dbReference>
<evidence type="ECO:0000256" key="6">
    <source>
        <dbReference type="ARBA" id="ARBA00030172"/>
    </source>
</evidence>
<dbReference type="AlphaFoldDB" id="M0AQQ2"/>
<dbReference type="InterPro" id="IPR014027">
    <property type="entry name" value="UDP-Glc/GDP-Man_DH_C"/>
</dbReference>
<dbReference type="SUPFAM" id="SSF51735">
    <property type="entry name" value="NAD(P)-binding Rossmann-fold domains"/>
    <property type="match status" value="1"/>
</dbReference>
<organism evidence="11 12">
    <name type="scientific">Natrialba asiatica (strain ATCC 700177 / DSM 12278 / JCM 9576 / FERM P-10747 / NBRC 102637 / 172P1)</name>
    <dbReference type="NCBI Taxonomy" id="29540"/>
    <lineage>
        <taxon>Archaea</taxon>
        <taxon>Methanobacteriati</taxon>
        <taxon>Methanobacteriota</taxon>
        <taxon>Stenosarchaea group</taxon>
        <taxon>Halobacteria</taxon>
        <taxon>Halobacteriales</taxon>
        <taxon>Natrialbaceae</taxon>
        <taxon>Natrialba</taxon>
    </lineage>
</organism>
<dbReference type="Gene3D" id="3.40.50.720">
    <property type="entry name" value="NAD(P)-binding Rossmann-like Domain"/>
    <property type="match status" value="2"/>
</dbReference>
<dbReference type="STRING" id="29540.C481_11600"/>
<evidence type="ECO:0000256" key="7">
    <source>
        <dbReference type="ARBA" id="ARBA00049130"/>
    </source>
</evidence>
<evidence type="ECO:0000259" key="10">
    <source>
        <dbReference type="SMART" id="SM00984"/>
    </source>
</evidence>
<dbReference type="GO" id="GO:0016628">
    <property type="term" value="F:oxidoreductase activity, acting on the CH-CH group of donors, NAD or NADP as acceptor"/>
    <property type="evidence" value="ECO:0007669"/>
    <property type="project" value="InterPro"/>
</dbReference>
<dbReference type="GO" id="GO:0000271">
    <property type="term" value="P:polysaccharide biosynthetic process"/>
    <property type="evidence" value="ECO:0007669"/>
    <property type="project" value="InterPro"/>
</dbReference>
<protein>
    <recommendedName>
        <fullName evidence="3">UDP-N-acetyl-D-mannosamine dehydrogenase</fullName>
        <ecNumber evidence="2">1.1.1.336</ecNumber>
    </recommendedName>
    <alternativeName>
        <fullName evidence="6">UDP-ManNAc 6-dehydrogenase</fullName>
    </alternativeName>
</protein>
<dbReference type="GO" id="GO:0051287">
    <property type="term" value="F:NAD binding"/>
    <property type="evidence" value="ECO:0007669"/>
    <property type="project" value="InterPro"/>
</dbReference>
<dbReference type="PIRSF" id="PIRSF500136">
    <property type="entry name" value="UDP_ManNAc_DH"/>
    <property type="match status" value="1"/>
</dbReference>
<dbReference type="PANTHER" id="PTHR43491:SF2">
    <property type="entry name" value="UDP-N-ACETYL-D-MANNOSAMINE DEHYDROGENASE"/>
    <property type="match status" value="1"/>
</dbReference>
<dbReference type="InterPro" id="IPR028359">
    <property type="entry name" value="UDP_ManNAc/GlcNAc_DH"/>
</dbReference>
<dbReference type="Proteomes" id="UP000011554">
    <property type="component" value="Unassembled WGS sequence"/>
</dbReference>
<comment type="caution">
    <text evidence="11">The sequence shown here is derived from an EMBL/GenBank/DDBJ whole genome shotgun (WGS) entry which is preliminary data.</text>
</comment>
<dbReference type="EMBL" id="AOIO01000029">
    <property type="protein sequence ID" value="ELZ00875.1"/>
    <property type="molecule type" value="Genomic_DNA"/>
</dbReference>
<evidence type="ECO:0000313" key="11">
    <source>
        <dbReference type="EMBL" id="ELZ00875.1"/>
    </source>
</evidence>
<dbReference type="InterPro" id="IPR008927">
    <property type="entry name" value="6-PGluconate_DH-like_C_sf"/>
</dbReference>
<dbReference type="PANTHER" id="PTHR43491">
    <property type="entry name" value="UDP-N-ACETYL-D-MANNOSAMINE DEHYDROGENASE"/>
    <property type="match status" value="1"/>
</dbReference>
<keyword evidence="5" id="KW-0520">NAD</keyword>
<dbReference type="InterPro" id="IPR036291">
    <property type="entry name" value="NAD(P)-bd_dom_sf"/>
</dbReference>
<evidence type="ECO:0000256" key="8">
    <source>
        <dbReference type="PIRNR" id="PIRNR000124"/>
    </source>
</evidence>
<dbReference type="SUPFAM" id="SSF52413">
    <property type="entry name" value="UDP-glucose/GDP-mannose dehydrogenase C-terminal domain"/>
    <property type="match status" value="1"/>
</dbReference>
<dbReference type="SUPFAM" id="SSF48179">
    <property type="entry name" value="6-phosphogluconate dehydrogenase C-terminal domain-like"/>
    <property type="match status" value="1"/>
</dbReference>